<protein>
    <submittedName>
        <fullName evidence="1">Uncharacterized protein</fullName>
    </submittedName>
</protein>
<dbReference type="EMBL" id="LCRN01000045">
    <property type="protein sequence ID" value="KKW35233.1"/>
    <property type="molecule type" value="Genomic_DNA"/>
</dbReference>
<accession>A0A0G1XVL5</accession>
<evidence type="ECO:0000313" key="2">
    <source>
        <dbReference type="Proteomes" id="UP000033865"/>
    </source>
</evidence>
<comment type="caution">
    <text evidence="1">The sequence shown here is derived from an EMBL/GenBank/DDBJ whole genome shotgun (WGS) entry which is preliminary data.</text>
</comment>
<reference evidence="1 2" key="1">
    <citation type="journal article" date="2015" name="Nature">
        <title>rRNA introns, odd ribosomes, and small enigmatic genomes across a large radiation of phyla.</title>
        <authorList>
            <person name="Brown C.T."/>
            <person name="Hug L.A."/>
            <person name="Thomas B.C."/>
            <person name="Sharon I."/>
            <person name="Castelle C.J."/>
            <person name="Singh A."/>
            <person name="Wilkins M.J."/>
            <person name="Williams K.H."/>
            <person name="Banfield J.F."/>
        </authorList>
    </citation>
    <scope>NUCLEOTIDE SEQUENCE [LARGE SCALE GENOMIC DNA]</scope>
</reference>
<gene>
    <name evidence="1" type="ORF">UY82_C0045G0007</name>
</gene>
<proteinExistence type="predicted"/>
<organism evidence="1 2">
    <name type="scientific">Candidatus Uhrbacteria bacterium GW2011_GWC2_53_7</name>
    <dbReference type="NCBI Taxonomy" id="1618986"/>
    <lineage>
        <taxon>Bacteria</taxon>
        <taxon>Candidatus Uhriibacteriota</taxon>
    </lineage>
</organism>
<sequence>MRTGDRLTLHNTPPNSSEFRLLCTPVVPSLNPGKDTGLSDDRREFRVPATWLSVLGIMLATDSDLGHIRGDEPFVVDRFWLWQIVKYSEDTWSRFTVVPVDKATVEIMKSRIVRPLRHALLAVGADLGLDLDIELKQTLFRTCRRP</sequence>
<dbReference type="AlphaFoldDB" id="A0A0G1XVL5"/>
<dbReference type="Proteomes" id="UP000033865">
    <property type="component" value="Unassembled WGS sequence"/>
</dbReference>
<evidence type="ECO:0000313" key="1">
    <source>
        <dbReference type="EMBL" id="KKW35233.1"/>
    </source>
</evidence>
<name>A0A0G1XVL5_9BACT</name>